<gene>
    <name evidence="1" type="ordered locus">Emtol_0211</name>
</gene>
<evidence type="ECO:0000313" key="1">
    <source>
        <dbReference type="EMBL" id="AFK05483.1"/>
    </source>
</evidence>
<name>A0ABN4AS75_EMTOG</name>
<protein>
    <recommendedName>
        <fullName evidence="3">DUF4932 domain-containing protein</fullName>
    </recommendedName>
</protein>
<proteinExistence type="predicted"/>
<dbReference type="EMBL" id="CP002962">
    <property type="protein sequence ID" value="AFK05483.1"/>
    <property type="molecule type" value="Genomic_DNA"/>
</dbReference>
<reference evidence="1 2" key="1">
    <citation type="submission" date="2011-07" db="EMBL/GenBank/DDBJ databases">
        <title>The complete genome of plasmid 1 of Emticicia oligotrophica DSM 17448.</title>
        <authorList>
            <consortium name="US DOE Joint Genome Institute (JGI-PGF)"/>
            <person name="Lucas S."/>
            <person name="Han J."/>
            <person name="Lapidus A."/>
            <person name="Bruce D."/>
            <person name="Goodwin L."/>
            <person name="Pitluck S."/>
            <person name="Peters L."/>
            <person name="Kyrpides N."/>
            <person name="Mavromatis K."/>
            <person name="Ivanova N."/>
            <person name="Ovchinnikova G."/>
            <person name="Teshima H."/>
            <person name="Detter J.C."/>
            <person name="Tapia R."/>
            <person name="Han C."/>
            <person name="Land M."/>
            <person name="Hauser L."/>
            <person name="Markowitz V."/>
            <person name="Cheng J.-F."/>
            <person name="Hugenholtz P."/>
            <person name="Woyke T."/>
            <person name="Wu D."/>
            <person name="Tindall B."/>
            <person name="Pomrenke H."/>
            <person name="Brambilla E."/>
            <person name="Klenk H.-P."/>
            <person name="Eisen J.A."/>
        </authorList>
    </citation>
    <scope>NUCLEOTIDE SEQUENCE [LARGE SCALE GENOMIC DNA]</scope>
    <source>
        <strain evidence="2">DSM 17448 / GPTSA100-15</strain>
        <plasmid evidence="1 2">pEMTOL01</plasmid>
    </source>
</reference>
<dbReference type="RefSeq" id="WP_015026229.1">
    <property type="nucleotide sequence ID" value="NC_018742.1"/>
</dbReference>
<organism evidence="1 2">
    <name type="scientific">Emticicia oligotrophica (strain DSM 17448 / CIP 109782 / MTCC 6937 / GPTSA100-15)</name>
    <dbReference type="NCBI Taxonomy" id="929562"/>
    <lineage>
        <taxon>Bacteria</taxon>
        <taxon>Pseudomonadati</taxon>
        <taxon>Bacteroidota</taxon>
        <taxon>Cytophagia</taxon>
        <taxon>Cytophagales</taxon>
        <taxon>Leadbetterellaceae</taxon>
        <taxon>Emticicia</taxon>
    </lineage>
</organism>
<sequence>MKRKYLILLIFSQLNIFAQDKVLITKFPQIISIKADSFQLFYPTWKKSLTFKNVNRDTIDMGNDAIKNAFYLLIYDNDTLKIKYENFPFGQKTFIPIEMGGKRFIQRLRINQTSAFFSKEYITKNDKKVNFEIPEVFELANIIWSLSPKGQSAKNLNKNSKYYSKVYNYFKPYLNHQLFKDLDSSVKNYYDAYYDFRENSLGFSFNKQKIIREEPYFYVIGSDWVNFNSLFQKLIPQIEDFAKTSNFRGFYKANLPYYEESIEKQKVLMPVQKMWDWLENNFDNKYNTYKVVYSPLIDATHSTQNFNTFLEGGKGRFQETVMFVCGPEIFENSKTTNLKEQEGLASGIVFTEIDHNYVNQLSYKYQKQINNIFDKRDIWTGTNGDTDRYGNPSSIFNEYMTHAVFCIYVKENYDEQLANKIIESRVNLMVEHRKYIKFKEFNDKLLSLSGGRKAKDLYPDILNWASTVK</sequence>
<accession>A0ABN4AS75</accession>
<keyword evidence="1" id="KW-0614">Plasmid</keyword>
<evidence type="ECO:0000313" key="2">
    <source>
        <dbReference type="Proteomes" id="UP000002875"/>
    </source>
</evidence>
<keyword evidence="2" id="KW-1185">Reference proteome</keyword>
<dbReference type="Proteomes" id="UP000002875">
    <property type="component" value="Plasmid pEMTOL01"/>
</dbReference>
<evidence type="ECO:0008006" key="3">
    <source>
        <dbReference type="Google" id="ProtNLM"/>
    </source>
</evidence>
<geneLocation type="plasmid" evidence="1 2">
    <name>pEMTOL01</name>
</geneLocation>